<proteinExistence type="predicted"/>
<comment type="caution">
    <text evidence="10">The sequence shown here is derived from an EMBL/GenBank/DDBJ whole genome shotgun (WGS) entry which is preliminary data.</text>
</comment>
<keyword evidence="11" id="KW-1185">Reference proteome</keyword>
<evidence type="ECO:0000259" key="9">
    <source>
        <dbReference type="Pfam" id="PF18967"/>
    </source>
</evidence>
<feature type="transmembrane region" description="Helical" evidence="8">
    <location>
        <begin position="58"/>
        <end position="82"/>
    </location>
</feature>
<keyword evidence="4" id="KW-0547">Nucleotide-binding</keyword>
<dbReference type="EMBL" id="VOKX01000106">
    <property type="protein sequence ID" value="KAB7835750.1"/>
    <property type="molecule type" value="Genomic_DNA"/>
</dbReference>
<keyword evidence="5 8" id="KW-1133">Transmembrane helix</keyword>
<reference evidence="10 11" key="1">
    <citation type="journal article" date="2019" name="Microb. Cell Fact.">
        <title>Exploring novel herbicidin analogues by transcriptional regulator overexpression and MS/MS molecular networking.</title>
        <authorList>
            <person name="Shi Y."/>
            <person name="Gu R."/>
            <person name="Li Y."/>
            <person name="Wang X."/>
            <person name="Ren W."/>
            <person name="Li X."/>
            <person name="Wang L."/>
            <person name="Xie Y."/>
            <person name="Hong B."/>
        </authorList>
    </citation>
    <scope>NUCLEOTIDE SEQUENCE [LARGE SCALE GENOMIC DNA]</scope>
    <source>
        <strain evidence="10 11">US-43</strain>
    </source>
</reference>
<dbReference type="GO" id="GO:0005886">
    <property type="term" value="C:plasma membrane"/>
    <property type="evidence" value="ECO:0007669"/>
    <property type="project" value="UniProtKB-SubCell"/>
</dbReference>
<evidence type="ECO:0000256" key="7">
    <source>
        <dbReference type="ARBA" id="ARBA00023136"/>
    </source>
</evidence>
<keyword evidence="2" id="KW-1003">Cell membrane</keyword>
<evidence type="ECO:0000256" key="6">
    <source>
        <dbReference type="ARBA" id="ARBA00023118"/>
    </source>
</evidence>
<evidence type="ECO:0000256" key="2">
    <source>
        <dbReference type="ARBA" id="ARBA00022475"/>
    </source>
</evidence>
<evidence type="ECO:0000256" key="3">
    <source>
        <dbReference type="ARBA" id="ARBA00022692"/>
    </source>
</evidence>
<gene>
    <name evidence="10" type="ORF">FRZ00_26385</name>
</gene>
<organism evidence="10 11">
    <name type="scientific">Streptomyces mobaraensis</name>
    <name type="common">Streptoverticillium mobaraense</name>
    <dbReference type="NCBI Taxonomy" id="35621"/>
    <lineage>
        <taxon>Bacteria</taxon>
        <taxon>Bacillati</taxon>
        <taxon>Actinomycetota</taxon>
        <taxon>Actinomycetes</taxon>
        <taxon>Kitasatosporales</taxon>
        <taxon>Streptomycetaceae</taxon>
        <taxon>Streptomyces</taxon>
    </lineage>
</organism>
<comment type="subcellular location">
    <subcellularLocation>
        <location evidence="1">Cell membrane</location>
    </subcellularLocation>
</comment>
<evidence type="ECO:0000313" key="10">
    <source>
        <dbReference type="EMBL" id="KAB7835750.1"/>
    </source>
</evidence>
<keyword evidence="6" id="KW-0051">Antiviral defense</keyword>
<evidence type="ECO:0000313" key="11">
    <source>
        <dbReference type="Proteomes" id="UP000327000"/>
    </source>
</evidence>
<evidence type="ECO:0000256" key="8">
    <source>
        <dbReference type="SAM" id="Phobius"/>
    </source>
</evidence>
<evidence type="ECO:0000256" key="5">
    <source>
        <dbReference type="ARBA" id="ARBA00022989"/>
    </source>
</evidence>
<feature type="transmembrane region" description="Helical" evidence="8">
    <location>
        <begin position="128"/>
        <end position="151"/>
    </location>
</feature>
<evidence type="ECO:0000256" key="4">
    <source>
        <dbReference type="ARBA" id="ARBA00022741"/>
    </source>
</evidence>
<dbReference type="Proteomes" id="UP000327000">
    <property type="component" value="Unassembled WGS sequence"/>
</dbReference>
<sequence>MNHMPSRQDETGLDRALQSATESLGKTDTKAALLMGTDTALASFAPTVLSQGAVAARVAAGVAVGLLVAAIVVVVLAVLPGLNDDGGTSFVRWAQLSPEEIREAVREDTRPNQVRVLSRLAALKFRRLRAGCVLTGFAAVCLLVATVIGAFG</sequence>
<dbReference type="AlphaFoldDB" id="A0A5N5W1V7"/>
<evidence type="ECO:0000256" key="1">
    <source>
        <dbReference type="ARBA" id="ARBA00004236"/>
    </source>
</evidence>
<name>A0A5N5W1V7_STRMB</name>
<dbReference type="GO" id="GO:0000166">
    <property type="term" value="F:nucleotide binding"/>
    <property type="evidence" value="ECO:0007669"/>
    <property type="project" value="UniProtKB-KW"/>
</dbReference>
<protein>
    <submittedName>
        <fullName evidence="10">Integral membrane plasmid transfer protein</fullName>
    </submittedName>
</protein>
<feature type="domain" description="Pycsar effector protein" evidence="9">
    <location>
        <begin position="13"/>
        <end position="148"/>
    </location>
</feature>
<dbReference type="OrthoDB" id="10012277at2"/>
<dbReference type="Pfam" id="PF18967">
    <property type="entry name" value="PycTM"/>
    <property type="match status" value="1"/>
</dbReference>
<keyword evidence="7 8" id="KW-0472">Membrane</keyword>
<dbReference type="GO" id="GO:0051607">
    <property type="term" value="P:defense response to virus"/>
    <property type="evidence" value="ECO:0007669"/>
    <property type="project" value="UniProtKB-KW"/>
</dbReference>
<keyword evidence="3 8" id="KW-0812">Transmembrane</keyword>
<accession>A0A5N5W1V7</accession>
<dbReference type="InterPro" id="IPR043760">
    <property type="entry name" value="PycTM_dom"/>
</dbReference>